<keyword evidence="6 11" id="KW-0472">Membrane</keyword>
<keyword evidence="7" id="KW-0564">Palmitate</keyword>
<evidence type="ECO:0000259" key="13">
    <source>
        <dbReference type="SMART" id="SM00727"/>
    </source>
</evidence>
<comment type="domain">
    <text evidence="11">The DHHC domain is required for palmitoyltransferase activity.</text>
</comment>
<dbReference type="Pfam" id="PF01529">
    <property type="entry name" value="DHHC"/>
    <property type="match status" value="1"/>
</dbReference>
<reference evidence="14 15" key="1">
    <citation type="journal article" date="2024" name="Nat. Commun.">
        <title>Phylogenomics reveals the evolutionary origins of lichenization in chlorophyte algae.</title>
        <authorList>
            <person name="Puginier C."/>
            <person name="Libourel C."/>
            <person name="Otte J."/>
            <person name="Skaloud P."/>
            <person name="Haon M."/>
            <person name="Grisel S."/>
            <person name="Petersen M."/>
            <person name="Berrin J.G."/>
            <person name="Delaux P.M."/>
            <person name="Dal Grande F."/>
            <person name="Keller J."/>
        </authorList>
    </citation>
    <scope>NUCLEOTIDE SEQUENCE [LARGE SCALE GENOMIC DNA]</scope>
    <source>
        <strain evidence="14 15">SAG 2043</strain>
    </source>
</reference>
<comment type="similarity">
    <text evidence="2 11">Belongs to the DHHC palmitoyltransferase family.</text>
</comment>
<organism evidence="14 15">
    <name type="scientific">[Myrmecia] bisecta</name>
    <dbReference type="NCBI Taxonomy" id="41462"/>
    <lineage>
        <taxon>Eukaryota</taxon>
        <taxon>Viridiplantae</taxon>
        <taxon>Chlorophyta</taxon>
        <taxon>core chlorophytes</taxon>
        <taxon>Trebouxiophyceae</taxon>
        <taxon>Trebouxiales</taxon>
        <taxon>Trebouxiaceae</taxon>
        <taxon>Myrmecia</taxon>
    </lineage>
</organism>
<dbReference type="GO" id="GO:0006612">
    <property type="term" value="P:protein targeting to membrane"/>
    <property type="evidence" value="ECO:0007669"/>
    <property type="project" value="TreeGrafter"/>
</dbReference>
<evidence type="ECO:0000256" key="3">
    <source>
        <dbReference type="ARBA" id="ARBA00022679"/>
    </source>
</evidence>
<keyword evidence="15" id="KW-1185">Reference proteome</keyword>
<evidence type="ECO:0000313" key="14">
    <source>
        <dbReference type="EMBL" id="KAK9814386.1"/>
    </source>
</evidence>
<dbReference type="GO" id="GO:0005794">
    <property type="term" value="C:Golgi apparatus"/>
    <property type="evidence" value="ECO:0007669"/>
    <property type="project" value="TreeGrafter"/>
</dbReference>
<feature type="compositionally biased region" description="Low complexity" evidence="12">
    <location>
        <begin position="55"/>
        <end position="65"/>
    </location>
</feature>
<evidence type="ECO:0000256" key="11">
    <source>
        <dbReference type="RuleBase" id="RU079119"/>
    </source>
</evidence>
<feature type="transmembrane region" description="Helical" evidence="11">
    <location>
        <begin position="435"/>
        <end position="458"/>
    </location>
</feature>
<proteinExistence type="inferred from homology"/>
<evidence type="ECO:0000256" key="10">
    <source>
        <dbReference type="ARBA" id="ARBA00048048"/>
    </source>
</evidence>
<evidence type="ECO:0000256" key="8">
    <source>
        <dbReference type="ARBA" id="ARBA00023288"/>
    </source>
</evidence>
<comment type="catalytic activity">
    <reaction evidence="10 11">
        <text>L-cysteinyl-[protein] + hexadecanoyl-CoA = S-hexadecanoyl-L-cysteinyl-[protein] + CoA</text>
        <dbReference type="Rhea" id="RHEA:36683"/>
        <dbReference type="Rhea" id="RHEA-COMP:10131"/>
        <dbReference type="Rhea" id="RHEA-COMP:11032"/>
        <dbReference type="ChEBI" id="CHEBI:29950"/>
        <dbReference type="ChEBI" id="CHEBI:57287"/>
        <dbReference type="ChEBI" id="CHEBI:57379"/>
        <dbReference type="ChEBI" id="CHEBI:74151"/>
        <dbReference type="EC" id="2.3.1.225"/>
    </reaction>
</comment>
<dbReference type="GO" id="GO:0019706">
    <property type="term" value="F:protein-cysteine S-palmitoyltransferase activity"/>
    <property type="evidence" value="ECO:0007669"/>
    <property type="project" value="UniProtKB-EC"/>
</dbReference>
<protein>
    <recommendedName>
        <fullName evidence="11">S-acyltransferase</fullName>
        <ecNumber evidence="11">2.3.1.225</ecNumber>
    </recommendedName>
    <alternativeName>
        <fullName evidence="11">Palmitoyltransferase</fullName>
    </alternativeName>
</protein>
<dbReference type="AlphaFoldDB" id="A0AAW1PYD4"/>
<dbReference type="PANTHER" id="PTHR22883:SF43">
    <property type="entry name" value="PALMITOYLTRANSFERASE APP"/>
    <property type="match status" value="1"/>
</dbReference>
<keyword evidence="3 11" id="KW-0808">Transferase</keyword>
<dbReference type="EMBL" id="JALJOR010000007">
    <property type="protein sequence ID" value="KAK9814386.1"/>
    <property type="molecule type" value="Genomic_DNA"/>
</dbReference>
<feature type="domain" description="STI1" evidence="13">
    <location>
        <begin position="106"/>
        <end position="144"/>
    </location>
</feature>
<evidence type="ECO:0000256" key="6">
    <source>
        <dbReference type="ARBA" id="ARBA00023136"/>
    </source>
</evidence>
<evidence type="ECO:0000256" key="5">
    <source>
        <dbReference type="ARBA" id="ARBA00022989"/>
    </source>
</evidence>
<evidence type="ECO:0000256" key="2">
    <source>
        <dbReference type="ARBA" id="ARBA00008574"/>
    </source>
</evidence>
<keyword evidence="9 11" id="KW-0012">Acyltransferase</keyword>
<feature type="transmembrane region" description="Helical" evidence="11">
    <location>
        <begin position="187"/>
        <end position="205"/>
    </location>
</feature>
<sequence>MTDKPASVGGLGTSLPPKNGSKRVAASSARNTPLALPSGQAGATSGPVLPREDGQAGAAGQQGSQQAMSPQMLAVLQQQAQALAQLPAAQKLLQDPGMLDRVAAANPQMRSLLDSNPAMRAMMSPDNMQGFLQAAQNPDYFKHYIAGQPRLDPKQYYEQVEPSGWRPPQGDTCAELYRRAYCSHCDAMYPLLFVAAVGLVCYANVLPVWLLLLLLLPTFVMGVQVFVLKGAGIPGQALPTSRMVPCFVASLEVTSLGVFVYDMMPVLGDRALECLALIVVCLAAMTLHYRSAKSDPGYAKPTPEFQAKVAKEGLPDPNTPLAPSQLGVCGTCVLERPLRSKHCNACNRCVERFDHHCPVVYNCVGRNNQRVFFAFIVALFTTQLLFLHLATLFSWRAVQSKWAHEGHQVSGIQALASGFWAALRLHPGKMLLTLVQVPLVVGNGFLILRACVLTAANLTTNELLLRKRYEYLKGPDGKFWNRFDRGPVQNCLQFWFERQPDWATEFSKGNQVLPDGTPYLKPRLSCSAAVRSFDELRSNMAALRLQKQRQREERLLQRYGRVGPPSAV</sequence>
<keyword evidence="4 11" id="KW-0812">Transmembrane</keyword>
<dbReference type="SMART" id="SM00727">
    <property type="entry name" value="STI1"/>
    <property type="match status" value="1"/>
</dbReference>
<evidence type="ECO:0000256" key="4">
    <source>
        <dbReference type="ARBA" id="ARBA00022692"/>
    </source>
</evidence>
<dbReference type="InterPro" id="IPR039859">
    <property type="entry name" value="PFA4/ZDH16/20/ERF2-like"/>
</dbReference>
<evidence type="ECO:0000256" key="1">
    <source>
        <dbReference type="ARBA" id="ARBA00004127"/>
    </source>
</evidence>
<dbReference type="PROSITE" id="PS50216">
    <property type="entry name" value="DHHC"/>
    <property type="match status" value="1"/>
</dbReference>
<feature type="transmembrane region" description="Helical" evidence="11">
    <location>
        <begin position="270"/>
        <end position="289"/>
    </location>
</feature>
<comment type="caution">
    <text evidence="14">The sequence shown here is derived from an EMBL/GenBank/DDBJ whole genome shotgun (WGS) entry which is preliminary data.</text>
</comment>
<dbReference type="Pfam" id="PF23195">
    <property type="entry name" value="UBQLN1"/>
    <property type="match status" value="1"/>
</dbReference>
<dbReference type="InterPro" id="IPR001594">
    <property type="entry name" value="Palmitoyltrfase_DHHC"/>
</dbReference>
<comment type="subcellular location">
    <subcellularLocation>
        <location evidence="1">Endomembrane system</location>
        <topology evidence="1">Multi-pass membrane protein</topology>
    </subcellularLocation>
</comment>
<name>A0AAW1PYD4_9CHLO</name>
<feature type="transmembrane region" description="Helical" evidence="11">
    <location>
        <begin position="371"/>
        <end position="395"/>
    </location>
</feature>
<evidence type="ECO:0000256" key="7">
    <source>
        <dbReference type="ARBA" id="ARBA00023139"/>
    </source>
</evidence>
<evidence type="ECO:0000313" key="15">
    <source>
        <dbReference type="Proteomes" id="UP001489004"/>
    </source>
</evidence>
<dbReference type="GO" id="GO:0005783">
    <property type="term" value="C:endoplasmic reticulum"/>
    <property type="evidence" value="ECO:0007669"/>
    <property type="project" value="TreeGrafter"/>
</dbReference>
<accession>A0AAW1PYD4</accession>
<dbReference type="PANTHER" id="PTHR22883">
    <property type="entry name" value="ZINC FINGER DHHC DOMAIN CONTAINING PROTEIN"/>
    <property type="match status" value="1"/>
</dbReference>
<keyword evidence="5 11" id="KW-1133">Transmembrane helix</keyword>
<dbReference type="Proteomes" id="UP001489004">
    <property type="component" value="Unassembled WGS sequence"/>
</dbReference>
<evidence type="ECO:0000256" key="9">
    <source>
        <dbReference type="ARBA" id="ARBA00023315"/>
    </source>
</evidence>
<evidence type="ECO:0000256" key="12">
    <source>
        <dbReference type="SAM" id="MobiDB-lite"/>
    </source>
</evidence>
<gene>
    <name evidence="14" type="ORF">WJX72_004988</name>
</gene>
<dbReference type="EC" id="2.3.1.225" evidence="11"/>
<feature type="region of interest" description="Disordered" evidence="12">
    <location>
        <begin position="1"/>
        <end position="65"/>
    </location>
</feature>
<dbReference type="InterPro" id="IPR006636">
    <property type="entry name" value="STI1_HS-bd"/>
</dbReference>
<keyword evidence="8" id="KW-0449">Lipoprotein</keyword>